<protein>
    <submittedName>
        <fullName evidence="2">Uncharacterized protein</fullName>
    </submittedName>
</protein>
<name>A0A1H1UYJ5_9MICC</name>
<evidence type="ECO:0000256" key="1">
    <source>
        <dbReference type="SAM" id="MobiDB-lite"/>
    </source>
</evidence>
<dbReference type="AlphaFoldDB" id="A0A1H1UYJ5"/>
<gene>
    <name evidence="2" type="ORF">SAMN04489743_0819</name>
</gene>
<feature type="region of interest" description="Disordered" evidence="1">
    <location>
        <begin position="1"/>
        <end position="84"/>
    </location>
</feature>
<dbReference type="EMBL" id="LT629779">
    <property type="protein sequence ID" value="SDS77166.1"/>
    <property type="molecule type" value="Genomic_DNA"/>
</dbReference>
<sequence>MNDKSPHGSESTRELRDTARRRRDAEEKLQQHLLEARDHVPNDYSEQPATDAGANGAAPDAGTVNAGTAAAGDPGSGQRDNEGA</sequence>
<dbReference type="Proteomes" id="UP000198751">
    <property type="component" value="Chromosome I"/>
</dbReference>
<feature type="compositionally biased region" description="Low complexity" evidence="1">
    <location>
        <begin position="48"/>
        <end position="72"/>
    </location>
</feature>
<reference evidence="3" key="1">
    <citation type="submission" date="2016-10" db="EMBL/GenBank/DDBJ databases">
        <authorList>
            <person name="Varghese N."/>
            <person name="Submissions S."/>
        </authorList>
    </citation>
    <scope>NUCLEOTIDE SEQUENCE [LARGE SCALE GENOMIC DNA]</scope>
    <source>
        <strain evidence="3">IMMIB L-1606</strain>
    </source>
</reference>
<dbReference type="RefSeq" id="WP_091717790.1">
    <property type="nucleotide sequence ID" value="NZ_LT629779.1"/>
</dbReference>
<evidence type="ECO:0000313" key="3">
    <source>
        <dbReference type="Proteomes" id="UP000198751"/>
    </source>
</evidence>
<keyword evidence="3" id="KW-1185">Reference proteome</keyword>
<accession>A0A1H1UYJ5</accession>
<organism evidence="2 3">
    <name type="scientific">Pseudarthrobacter equi</name>
    <dbReference type="NCBI Taxonomy" id="728066"/>
    <lineage>
        <taxon>Bacteria</taxon>
        <taxon>Bacillati</taxon>
        <taxon>Actinomycetota</taxon>
        <taxon>Actinomycetes</taxon>
        <taxon>Micrococcales</taxon>
        <taxon>Micrococcaceae</taxon>
        <taxon>Pseudarthrobacter</taxon>
    </lineage>
</organism>
<proteinExistence type="predicted"/>
<feature type="compositionally biased region" description="Basic and acidic residues" evidence="1">
    <location>
        <begin position="1"/>
        <end position="41"/>
    </location>
</feature>
<evidence type="ECO:0000313" key="2">
    <source>
        <dbReference type="EMBL" id="SDS77166.1"/>
    </source>
</evidence>